<keyword evidence="8 10" id="KW-0472">Membrane</keyword>
<feature type="compositionally biased region" description="Basic and acidic residues" evidence="9">
    <location>
        <begin position="33"/>
        <end position="43"/>
    </location>
</feature>
<feature type="transmembrane region" description="Helical" evidence="10">
    <location>
        <begin position="1077"/>
        <end position="1098"/>
    </location>
</feature>
<dbReference type="SUPFAM" id="SSF90123">
    <property type="entry name" value="ABC transporter transmembrane region"/>
    <property type="match status" value="2"/>
</dbReference>
<dbReference type="GO" id="GO:0016887">
    <property type="term" value="F:ATP hydrolysis activity"/>
    <property type="evidence" value="ECO:0007669"/>
    <property type="project" value="InterPro"/>
</dbReference>
<dbReference type="FunFam" id="3.40.50.300:FF:000997">
    <property type="entry name" value="Multidrug resistance-associated protein 1"/>
    <property type="match status" value="1"/>
</dbReference>
<comment type="subcellular location">
    <subcellularLocation>
        <location evidence="1">Membrane</location>
        <topology evidence="1">Multi-pass membrane protein</topology>
    </subcellularLocation>
</comment>
<dbReference type="Pfam" id="PF00664">
    <property type="entry name" value="ABC_membrane"/>
    <property type="match status" value="2"/>
</dbReference>
<dbReference type="OrthoDB" id="6500128at2759"/>
<comment type="caution">
    <text evidence="13">The sequence shown here is derived from an EMBL/GenBank/DDBJ whole genome shotgun (WGS) entry which is preliminary data.</text>
</comment>
<dbReference type="FunFam" id="3.40.50.300:FF:000163">
    <property type="entry name" value="Multidrug resistance-associated protein member 4"/>
    <property type="match status" value="1"/>
</dbReference>
<reference evidence="13" key="1">
    <citation type="submission" date="2021-11" db="EMBL/GenBank/DDBJ databases">
        <authorList>
            <person name="Herlambang A."/>
            <person name="Guo Y."/>
            <person name="Takashima Y."/>
            <person name="Nishizawa T."/>
        </authorList>
    </citation>
    <scope>NUCLEOTIDE SEQUENCE</scope>
    <source>
        <strain evidence="13">E1425</strain>
    </source>
</reference>
<dbReference type="GO" id="GO:0005524">
    <property type="term" value="F:ATP binding"/>
    <property type="evidence" value="ECO:0007669"/>
    <property type="project" value="UniProtKB-KW"/>
</dbReference>
<feature type="compositionally biased region" description="Low complexity" evidence="9">
    <location>
        <begin position="45"/>
        <end position="67"/>
    </location>
</feature>
<keyword evidence="5" id="KW-0547">Nucleotide-binding</keyword>
<dbReference type="Gene3D" id="3.40.50.300">
    <property type="entry name" value="P-loop containing nucleotide triphosphate hydrolases"/>
    <property type="match status" value="2"/>
</dbReference>
<dbReference type="PROSITE" id="PS50893">
    <property type="entry name" value="ABC_TRANSPORTER_2"/>
    <property type="match status" value="2"/>
</dbReference>
<dbReference type="InterPro" id="IPR050173">
    <property type="entry name" value="ABC_transporter_C-like"/>
</dbReference>
<dbReference type="CDD" id="cd03244">
    <property type="entry name" value="ABCC_MRP_domain2"/>
    <property type="match status" value="1"/>
</dbReference>
<dbReference type="PROSITE" id="PS50929">
    <property type="entry name" value="ABC_TM1F"/>
    <property type="match status" value="2"/>
</dbReference>
<keyword evidence="6" id="KW-0067">ATP-binding</keyword>
<evidence type="ECO:0000256" key="3">
    <source>
        <dbReference type="ARBA" id="ARBA00022448"/>
    </source>
</evidence>
<protein>
    <submittedName>
        <fullName evidence="13">Uncharacterized protein</fullName>
    </submittedName>
</protein>
<feature type="transmembrane region" description="Helical" evidence="10">
    <location>
        <begin position="396"/>
        <end position="424"/>
    </location>
</feature>
<accession>A0A9P3HG53</accession>
<dbReference type="SUPFAM" id="SSF52540">
    <property type="entry name" value="P-loop containing nucleoside triphosphate hydrolases"/>
    <property type="match status" value="2"/>
</dbReference>
<keyword evidence="7 10" id="KW-1133">Transmembrane helix</keyword>
<dbReference type="PANTHER" id="PTHR24223">
    <property type="entry name" value="ATP-BINDING CASSETTE SUB-FAMILY C"/>
    <property type="match status" value="1"/>
</dbReference>
<dbReference type="InterPro" id="IPR003593">
    <property type="entry name" value="AAA+_ATPase"/>
</dbReference>
<dbReference type="CDD" id="cd18606">
    <property type="entry name" value="ABC_6TM_YOR1_D2_like"/>
    <property type="match status" value="1"/>
</dbReference>
<feature type="transmembrane region" description="Helical" evidence="10">
    <location>
        <begin position="855"/>
        <end position="874"/>
    </location>
</feature>
<dbReference type="SMART" id="SM00382">
    <property type="entry name" value="AAA"/>
    <property type="match status" value="2"/>
</dbReference>
<dbReference type="PROSITE" id="PS00211">
    <property type="entry name" value="ABC_TRANSPORTER_1"/>
    <property type="match status" value="2"/>
</dbReference>
<feature type="compositionally biased region" description="Gly residues" evidence="9">
    <location>
        <begin position="14"/>
        <end position="25"/>
    </location>
</feature>
<evidence type="ECO:0000256" key="10">
    <source>
        <dbReference type="SAM" id="Phobius"/>
    </source>
</evidence>
<evidence type="ECO:0000256" key="7">
    <source>
        <dbReference type="ARBA" id="ARBA00022989"/>
    </source>
</evidence>
<keyword evidence="14" id="KW-1185">Reference proteome</keyword>
<dbReference type="CDD" id="cd03250">
    <property type="entry name" value="ABCC_MRP_domain1"/>
    <property type="match status" value="1"/>
</dbReference>
<dbReference type="Gene3D" id="1.20.1560.10">
    <property type="entry name" value="ABC transporter type 1, transmembrane domain"/>
    <property type="match status" value="2"/>
</dbReference>
<dbReference type="PANTHER" id="PTHR24223:SF456">
    <property type="entry name" value="MULTIDRUG RESISTANCE-ASSOCIATED PROTEIN LETHAL(2)03659"/>
    <property type="match status" value="1"/>
</dbReference>
<organism evidence="13 14">
    <name type="scientific">Entomortierella parvispora</name>
    <dbReference type="NCBI Taxonomy" id="205924"/>
    <lineage>
        <taxon>Eukaryota</taxon>
        <taxon>Fungi</taxon>
        <taxon>Fungi incertae sedis</taxon>
        <taxon>Mucoromycota</taxon>
        <taxon>Mortierellomycotina</taxon>
        <taxon>Mortierellomycetes</taxon>
        <taxon>Mortierellales</taxon>
        <taxon>Mortierellaceae</taxon>
        <taxon>Entomortierella</taxon>
    </lineage>
</organism>
<feature type="transmembrane region" description="Helical" evidence="10">
    <location>
        <begin position="436"/>
        <end position="462"/>
    </location>
</feature>
<gene>
    <name evidence="13" type="ORF">EMPS_08309</name>
</gene>
<evidence type="ECO:0000256" key="6">
    <source>
        <dbReference type="ARBA" id="ARBA00022840"/>
    </source>
</evidence>
<dbReference type="InterPro" id="IPR017871">
    <property type="entry name" value="ABC_transporter-like_CS"/>
</dbReference>
<evidence type="ECO:0000259" key="11">
    <source>
        <dbReference type="PROSITE" id="PS50893"/>
    </source>
</evidence>
<dbReference type="InterPro" id="IPR003439">
    <property type="entry name" value="ABC_transporter-like_ATP-bd"/>
</dbReference>
<dbReference type="GO" id="GO:0140359">
    <property type="term" value="F:ABC-type transporter activity"/>
    <property type="evidence" value="ECO:0007669"/>
    <property type="project" value="InterPro"/>
</dbReference>
<evidence type="ECO:0000256" key="2">
    <source>
        <dbReference type="ARBA" id="ARBA00009726"/>
    </source>
</evidence>
<feature type="transmembrane region" description="Helical" evidence="10">
    <location>
        <begin position="215"/>
        <end position="234"/>
    </location>
</feature>
<evidence type="ECO:0000256" key="8">
    <source>
        <dbReference type="ARBA" id="ARBA00023136"/>
    </source>
</evidence>
<evidence type="ECO:0000256" key="4">
    <source>
        <dbReference type="ARBA" id="ARBA00022692"/>
    </source>
</evidence>
<dbReference type="GO" id="GO:0016020">
    <property type="term" value="C:membrane"/>
    <property type="evidence" value="ECO:0007669"/>
    <property type="project" value="UniProtKB-SubCell"/>
</dbReference>
<dbReference type="FunFam" id="1.20.1560.10:FF:000010">
    <property type="entry name" value="Multidrug resistance-associated ABC transporter"/>
    <property type="match status" value="1"/>
</dbReference>
<feature type="compositionally biased region" description="Low complexity" evidence="9">
    <location>
        <begin position="508"/>
        <end position="521"/>
    </location>
</feature>
<feature type="region of interest" description="Disordered" evidence="9">
    <location>
        <begin position="1"/>
        <end position="91"/>
    </location>
</feature>
<name>A0A9P3HG53_9FUNG</name>
<evidence type="ECO:0000256" key="5">
    <source>
        <dbReference type="ARBA" id="ARBA00022741"/>
    </source>
</evidence>
<feature type="transmembrane region" description="Helical" evidence="10">
    <location>
        <begin position="963"/>
        <end position="983"/>
    </location>
</feature>
<feature type="transmembrane region" description="Helical" evidence="10">
    <location>
        <begin position="894"/>
        <end position="920"/>
    </location>
</feature>
<evidence type="ECO:0000256" key="9">
    <source>
        <dbReference type="SAM" id="MobiDB-lite"/>
    </source>
</evidence>
<feature type="domain" description="ABC transporter" evidence="11">
    <location>
        <begin position="1208"/>
        <end position="1442"/>
    </location>
</feature>
<feature type="domain" description="ABC transmembrane type-1" evidence="12">
    <location>
        <begin position="183"/>
        <end position="459"/>
    </location>
</feature>
<evidence type="ECO:0000313" key="13">
    <source>
        <dbReference type="EMBL" id="GJJ75951.1"/>
    </source>
</evidence>
<comment type="similarity">
    <text evidence="2">Belongs to the ABC transporter superfamily. ABCC family. Conjugate transporter (TC 3.A.1.208) subfamily.</text>
</comment>
<dbReference type="InterPro" id="IPR011527">
    <property type="entry name" value="ABC1_TM_dom"/>
</dbReference>
<proteinExistence type="inferred from homology"/>
<feature type="region of interest" description="Disordered" evidence="9">
    <location>
        <begin position="508"/>
        <end position="546"/>
    </location>
</feature>
<evidence type="ECO:0000313" key="14">
    <source>
        <dbReference type="Proteomes" id="UP000827284"/>
    </source>
</evidence>
<dbReference type="Proteomes" id="UP000827284">
    <property type="component" value="Unassembled WGS sequence"/>
</dbReference>
<feature type="domain" description="ABC transporter" evidence="11">
    <location>
        <begin position="522"/>
        <end position="758"/>
    </location>
</feature>
<feature type="transmembrane region" description="Helical" evidence="10">
    <location>
        <begin position="989"/>
        <end position="1011"/>
    </location>
</feature>
<sequence length="1458" mass="159803">MNNNNKKECAGAGAPIGSGGGGDGSGVLAMARGLDREHEREVENTSVAAAAATTTTSFPAPTLATPTAVPPGPQATGSSQDTPGPKKGLVSPENDAIALSRITLWWLNSVYRKGYKRRIEEDDIYQMLDKNRSQVLSCQLNHQWQLERKRAAASKNNQTPSLVRATFKTFWGRYYMSMIGLELGDACQMVSPLMLQKVIDFLDSSSTANPLPASYGYGLAVGMLVLGLAQALFYQCWNLGSVRMGILIRAALIDLMFRKATALSAQSHLIYPDGAIVNLMSTDASRIDSGMISGALAFSVPIYTIVIVGLLINLMGPSALLGAALLILVNPVQAWAMSKLGPIRKKASESTDQRIKLTSEILQGIKVIKFFAWEDSFLGKLSDIRKAELKNVGRLLYIRGAIAATSASLPVFASTLSFVMYAALGNDLQSSVVFPALAFFTVLRVPVSLLPSAYTACVDAYIAMKRIEKFLLSDETELIPPPDPSHAFALSMKDASFRWEQLPSSSASSSIATTSSESEISLDSNIVHERGEGSESEGSESEGSVECSTVPYLSRINVQIPRGSLVAVVGPVGSGKSSLLQAMIGNMTMTEGEIVRGTNISYASQTAWIQNATIRDNILFDTPYDKERYEEVIRSCALEQDLALFPFGDQTEIGERGVNLSGGQKARLSLARTVYFRAGMVILDDPLSAVDAHVGKRLWEDCVLKTLKDRTRVMATHQLHVLPDVDYILCMKNGSIAEEGTFKDLMAKGDGEFCALMAQYGGLKAEPSLEDEDQKSTKVTEVLPKRRSMDKASSFMDISAAEDEALLEEEIIEEGGDTAVANAKVQVKLMTEEERESGAVKGNVYSGYLNASGRWLWSSVFALFLLQQVANVMGNQWLSWWSEKQFDFSFGIYMSVYIIWAVGQMVLVFMASMLLSYAVLRTANAMHDEAFKKVLYSPLAFFDTTPMGRILNRFSRDVDTLDNVLWSTLNDFLITVVTLMGSLSLVVIVFPWMFLGVVPILCAYTFISIYYRTTSREIKRLDSNLRSHLYAFFSESLTGLPTLKAFRALEKAILKNEGWIDTSSAPYYMFQIGSRWLSIRVNVLGASLTFATVLMMVATRGKINPSSAGLVLSYLARTSGDMNWGVQRLSTLENNMNSAERLWHYVKNLRQERETEKPTDKNVSAGEQTQQGGAVAEFSEVVAVVETDVTREGQDSAVEHAWPSQGALSFDHVSMRYRPDLPPVLCDVSFNIQPGEKLAVVGRTGAGKSSLIQALFLLSELDSGHILLDSVDTQTLGTRLLRSRIGIIPQDPVLFQGTFRYNLDPLGRYTEQELWQVLETSDLKTYVQAQEGGLDAMVSAQGENLSVGQRQLVCLSRALLAKSKVVVLDEATASVDMATDALIQKAIRHDFASSTVITIAHRINTVIDYDRIMVMHQGQVAEYDTPRNLLLNPDSVFTSLVNETGAQNAAHLRVLVGL</sequence>
<dbReference type="CDD" id="cd18597">
    <property type="entry name" value="ABC_6TM_YOR1_D1_like"/>
    <property type="match status" value="1"/>
</dbReference>
<keyword evidence="4 10" id="KW-0812">Transmembrane</keyword>
<dbReference type="InterPro" id="IPR027417">
    <property type="entry name" value="P-loop_NTPase"/>
</dbReference>
<evidence type="ECO:0000259" key="12">
    <source>
        <dbReference type="PROSITE" id="PS50929"/>
    </source>
</evidence>
<dbReference type="EMBL" id="BQFW01000011">
    <property type="protein sequence ID" value="GJJ75951.1"/>
    <property type="molecule type" value="Genomic_DNA"/>
</dbReference>
<feature type="domain" description="ABC transmembrane type-1" evidence="12">
    <location>
        <begin position="860"/>
        <end position="1134"/>
    </location>
</feature>
<feature type="transmembrane region" description="Helical" evidence="10">
    <location>
        <begin position="290"/>
        <end position="312"/>
    </location>
</feature>
<dbReference type="FunFam" id="1.20.1560.10:FF:000006">
    <property type="entry name" value="ATP-binding cassette, sub-family C (CFTR/MRP), member 9"/>
    <property type="match status" value="1"/>
</dbReference>
<feature type="transmembrane region" description="Helical" evidence="10">
    <location>
        <begin position="318"/>
        <end position="336"/>
    </location>
</feature>
<dbReference type="Pfam" id="PF00005">
    <property type="entry name" value="ABC_tran"/>
    <property type="match status" value="2"/>
</dbReference>
<reference evidence="13" key="2">
    <citation type="journal article" date="2022" name="Microbiol. Resour. Announc.">
        <title>Whole-Genome Sequence of Entomortierella parvispora E1425, a Mucoromycotan Fungus Associated with Burkholderiaceae-Related Endosymbiotic Bacteria.</title>
        <authorList>
            <person name="Herlambang A."/>
            <person name="Guo Y."/>
            <person name="Takashima Y."/>
            <person name="Narisawa K."/>
            <person name="Ohta H."/>
            <person name="Nishizawa T."/>
        </authorList>
    </citation>
    <scope>NUCLEOTIDE SEQUENCE</scope>
    <source>
        <strain evidence="13">E1425</strain>
    </source>
</reference>
<dbReference type="InterPro" id="IPR036640">
    <property type="entry name" value="ABC1_TM_sf"/>
</dbReference>
<evidence type="ECO:0000256" key="1">
    <source>
        <dbReference type="ARBA" id="ARBA00004141"/>
    </source>
</evidence>
<feature type="transmembrane region" description="Helical" evidence="10">
    <location>
        <begin position="174"/>
        <end position="195"/>
    </location>
</feature>
<keyword evidence="3" id="KW-0813">Transport</keyword>